<keyword evidence="1" id="KW-1133">Transmembrane helix</keyword>
<reference evidence="2" key="2">
    <citation type="submission" date="2020-05" db="UniProtKB">
        <authorList>
            <consortium name="EnsemblMetazoa"/>
        </authorList>
    </citation>
    <scope>IDENTIFICATION</scope>
    <source>
        <strain evidence="2">CM1001059</strain>
    </source>
</reference>
<sequence>MMMSMTMPVMVLQLLVVMHRCVLIVSLHVLIVRLMMMLVVRFGRQGQMRRCLVAGRTLRIRHVPAGAVDERPALPMMVMAVHMPVAVAVVGRGRRHVVPTVRQMGRVRHPYLVPVMVRHMPLGRFDQRRLNKYHRPHTTLLGCAHHPSTTTPPQARGANNLIKHRGSANQSQLAPNGCWPQKCMHHHTPGLRCPVPSRYELHVPEGPDPAPNESLYSTAPPIFLLYMTSRQQTVV</sequence>
<keyword evidence="1" id="KW-0472">Membrane</keyword>
<organism evidence="2 3">
    <name type="scientific">Anopheles melas</name>
    <dbReference type="NCBI Taxonomy" id="34690"/>
    <lineage>
        <taxon>Eukaryota</taxon>
        <taxon>Metazoa</taxon>
        <taxon>Ecdysozoa</taxon>
        <taxon>Arthropoda</taxon>
        <taxon>Hexapoda</taxon>
        <taxon>Insecta</taxon>
        <taxon>Pterygota</taxon>
        <taxon>Neoptera</taxon>
        <taxon>Endopterygota</taxon>
        <taxon>Diptera</taxon>
        <taxon>Nematocera</taxon>
        <taxon>Culicoidea</taxon>
        <taxon>Culicidae</taxon>
        <taxon>Anophelinae</taxon>
        <taxon>Anopheles</taxon>
    </lineage>
</organism>
<dbReference type="VEuPathDB" id="VectorBase:AMEC013484"/>
<dbReference type="Proteomes" id="UP000075902">
    <property type="component" value="Unassembled WGS sequence"/>
</dbReference>
<dbReference type="AlphaFoldDB" id="A0A182U3Z1"/>
<accession>A0A182U3Z1</accession>
<keyword evidence="3" id="KW-1185">Reference proteome</keyword>
<protein>
    <submittedName>
        <fullName evidence="2">Uncharacterized protein</fullName>
    </submittedName>
</protein>
<reference evidence="3" key="1">
    <citation type="submission" date="2014-01" db="EMBL/GenBank/DDBJ databases">
        <title>The Genome Sequence of Anopheles melas CM1001059_A (V2).</title>
        <authorList>
            <consortium name="The Broad Institute Genomics Platform"/>
            <person name="Neafsey D.E."/>
            <person name="Besansky N."/>
            <person name="Howell P."/>
            <person name="Walton C."/>
            <person name="Young S.K."/>
            <person name="Zeng Q."/>
            <person name="Gargeya S."/>
            <person name="Fitzgerald M."/>
            <person name="Haas B."/>
            <person name="Abouelleil A."/>
            <person name="Allen A.W."/>
            <person name="Alvarado L."/>
            <person name="Arachchi H.M."/>
            <person name="Berlin A.M."/>
            <person name="Chapman S.B."/>
            <person name="Gainer-Dewar J."/>
            <person name="Goldberg J."/>
            <person name="Griggs A."/>
            <person name="Gujja S."/>
            <person name="Hansen M."/>
            <person name="Howarth C."/>
            <person name="Imamovic A."/>
            <person name="Ireland A."/>
            <person name="Larimer J."/>
            <person name="McCowan C."/>
            <person name="Murphy C."/>
            <person name="Pearson M."/>
            <person name="Poon T.W."/>
            <person name="Priest M."/>
            <person name="Roberts A."/>
            <person name="Saif S."/>
            <person name="Shea T."/>
            <person name="Sisk P."/>
            <person name="Sykes S."/>
            <person name="Wortman J."/>
            <person name="Nusbaum C."/>
            <person name="Birren B."/>
        </authorList>
    </citation>
    <scope>NUCLEOTIDE SEQUENCE [LARGE SCALE GENOMIC DNA]</scope>
    <source>
        <strain evidence="3">CM1001059</strain>
    </source>
</reference>
<evidence type="ECO:0000256" key="1">
    <source>
        <dbReference type="SAM" id="Phobius"/>
    </source>
</evidence>
<evidence type="ECO:0000313" key="2">
    <source>
        <dbReference type="EnsemblMetazoa" id="AMEC013484-PA"/>
    </source>
</evidence>
<feature type="transmembrane region" description="Helical" evidence="1">
    <location>
        <begin position="12"/>
        <end position="40"/>
    </location>
</feature>
<name>A0A182U3Z1_9DIPT</name>
<keyword evidence="1" id="KW-0812">Transmembrane</keyword>
<dbReference type="EnsemblMetazoa" id="AMEC013484-RA">
    <property type="protein sequence ID" value="AMEC013484-PA"/>
    <property type="gene ID" value="AMEC013484"/>
</dbReference>
<proteinExistence type="predicted"/>
<evidence type="ECO:0000313" key="3">
    <source>
        <dbReference type="Proteomes" id="UP000075902"/>
    </source>
</evidence>